<comment type="caution">
    <text evidence="3">The sequence shown here is derived from an EMBL/GenBank/DDBJ whole genome shotgun (WGS) entry which is preliminary data.</text>
</comment>
<dbReference type="Proteomes" id="UP000319213">
    <property type="component" value="Unassembled WGS sequence"/>
</dbReference>
<dbReference type="RefSeq" id="WP_229789158.1">
    <property type="nucleotide sequence ID" value="NZ_BMPV01000008.1"/>
</dbReference>
<dbReference type="PROSITE" id="PS51480">
    <property type="entry name" value="DHAL"/>
    <property type="match status" value="1"/>
</dbReference>
<keyword evidence="4" id="KW-1185">Reference proteome</keyword>
<evidence type="ECO:0000313" key="3">
    <source>
        <dbReference type="EMBL" id="TQM74028.1"/>
    </source>
</evidence>
<dbReference type="InterPro" id="IPR019986">
    <property type="entry name" value="YloV-like"/>
</dbReference>
<dbReference type="EMBL" id="VFPQ01000001">
    <property type="protein sequence ID" value="TQM74028.1"/>
    <property type="molecule type" value="Genomic_DNA"/>
</dbReference>
<gene>
    <name evidence="3" type="ORF">FHX40_0689</name>
</gene>
<dbReference type="GO" id="GO:0004371">
    <property type="term" value="F:glycerone kinase activity"/>
    <property type="evidence" value="ECO:0007669"/>
    <property type="project" value="InterPro"/>
</dbReference>
<dbReference type="InterPro" id="IPR004007">
    <property type="entry name" value="DhaL_dom"/>
</dbReference>
<evidence type="ECO:0000256" key="1">
    <source>
        <dbReference type="SAM" id="MobiDB-lite"/>
    </source>
</evidence>
<dbReference type="InterPro" id="IPR050270">
    <property type="entry name" value="DegV_domain_contain"/>
</dbReference>
<dbReference type="InterPro" id="IPR048394">
    <property type="entry name" value="FakA-like_M"/>
</dbReference>
<reference evidence="3 4" key="1">
    <citation type="submission" date="2019-06" db="EMBL/GenBank/DDBJ databases">
        <title>Sequencing the genomes of 1000 actinobacteria strains.</title>
        <authorList>
            <person name="Klenk H.-P."/>
        </authorList>
    </citation>
    <scope>NUCLEOTIDE SEQUENCE [LARGE SCALE GENOMIC DNA]</scope>
    <source>
        <strain evidence="3 4">DSM 43186</strain>
    </source>
</reference>
<name>A0A543ITX6_9ACTN</name>
<evidence type="ECO:0000259" key="2">
    <source>
        <dbReference type="PROSITE" id="PS51480"/>
    </source>
</evidence>
<dbReference type="Gene3D" id="1.25.40.340">
    <property type="match status" value="1"/>
</dbReference>
<feature type="compositionally biased region" description="Basic and acidic residues" evidence="1">
    <location>
        <begin position="231"/>
        <end position="240"/>
    </location>
</feature>
<dbReference type="SMART" id="SM01121">
    <property type="entry name" value="Dak1_2"/>
    <property type="match status" value="1"/>
</dbReference>
<dbReference type="InterPro" id="IPR033470">
    <property type="entry name" value="FakA-like_C"/>
</dbReference>
<feature type="domain" description="DhaL" evidence="2">
    <location>
        <begin position="13"/>
        <end position="202"/>
    </location>
</feature>
<evidence type="ECO:0000313" key="4">
    <source>
        <dbReference type="Proteomes" id="UP000319213"/>
    </source>
</evidence>
<dbReference type="PANTHER" id="PTHR33434">
    <property type="entry name" value="DEGV DOMAIN-CONTAINING PROTEIN DR_1986-RELATED"/>
    <property type="match status" value="1"/>
</dbReference>
<dbReference type="GO" id="GO:0006071">
    <property type="term" value="P:glycerol metabolic process"/>
    <property type="evidence" value="ECO:0007669"/>
    <property type="project" value="InterPro"/>
</dbReference>
<dbReference type="NCBIfam" id="TIGR03599">
    <property type="entry name" value="YloV"/>
    <property type="match status" value="1"/>
</dbReference>
<sequence>MIAAQVIEEIDDVVVRRWCLRCAEVLGEARTEIDALNVFPIPDGDTGTNLHLTLLSAVEALEALPRDAGPERTWQTLARGMLLGARGNSGVIVSQAIRGLAEVLRQGRGRAEDLARGLSRAAELARHAVVRPVEGTVLTVLDAAAAAARRTRGGLAEVATRAAEAARAALERTPEQLEVLARNGVVDAGGAGLTLILESLAAVITGTYPRRHRVPAPRTAPDGAAPAAVRAHPDGDHRHPRGEYEVMYLLDADDAAVARLRAELDRIGHSLVITGGDGLWNVHVHLADAGAAIEAGIAAGRPHRIRVTCLGAPGADRAAAPDGAATGTACPGGAAEGRPRGRGVVAVAAGAGIARLFERAGAVVVRREPGASPPLSAVLDAIRRAGTEVAVLPNDGGVAAVAAAAARLAREEGLTVSVIPSRATVQGVAALAVHDPLRRFDDDVVAMTEAAGHTRHGHVWVANREAVTSAGVCRPGDVLGVVDGDVALIGSDLTATAIAVADRLLSVSSELVTLISGAGPGERLAAAVRDHLAATRPDVEVTVYHGGQGGYPLLIGVE</sequence>
<dbReference type="PANTHER" id="PTHR33434:SF4">
    <property type="entry name" value="PHOSPHATASE PROTEIN"/>
    <property type="match status" value="1"/>
</dbReference>
<dbReference type="SMART" id="SM01120">
    <property type="entry name" value="Dak2"/>
    <property type="match status" value="1"/>
</dbReference>
<feature type="region of interest" description="Disordered" evidence="1">
    <location>
        <begin position="212"/>
        <end position="240"/>
    </location>
</feature>
<dbReference type="Pfam" id="PF02734">
    <property type="entry name" value="Dak2"/>
    <property type="match status" value="1"/>
</dbReference>
<feature type="compositionally biased region" description="Low complexity" evidence="1">
    <location>
        <begin position="216"/>
        <end position="230"/>
    </location>
</feature>
<proteinExistence type="predicted"/>
<dbReference type="AlphaFoldDB" id="A0A543ITX6"/>
<organism evidence="3 4">
    <name type="scientific">Thermopolyspora flexuosa</name>
    <dbReference type="NCBI Taxonomy" id="103836"/>
    <lineage>
        <taxon>Bacteria</taxon>
        <taxon>Bacillati</taxon>
        <taxon>Actinomycetota</taxon>
        <taxon>Actinomycetes</taxon>
        <taxon>Streptosporangiales</taxon>
        <taxon>Streptosporangiaceae</taxon>
        <taxon>Thermopolyspora</taxon>
    </lineage>
</organism>
<dbReference type="Pfam" id="PF13684">
    <property type="entry name" value="FakA-like_C"/>
    <property type="match status" value="1"/>
</dbReference>
<dbReference type="Pfam" id="PF21645">
    <property type="entry name" value="FakA-like_M"/>
    <property type="match status" value="1"/>
</dbReference>
<dbReference type="InterPro" id="IPR036117">
    <property type="entry name" value="DhaL_dom_sf"/>
</dbReference>
<dbReference type="SUPFAM" id="SSF101473">
    <property type="entry name" value="DhaL-like"/>
    <property type="match status" value="1"/>
</dbReference>
<accession>A0A543ITX6</accession>
<protein>
    <recommendedName>
        <fullName evidence="2">DhaL domain-containing protein</fullName>
    </recommendedName>
</protein>